<dbReference type="PROSITE" id="PS50011">
    <property type="entry name" value="PROTEIN_KINASE_DOM"/>
    <property type="match status" value="1"/>
</dbReference>
<dbReference type="Gene3D" id="1.10.510.10">
    <property type="entry name" value="Transferase(Phosphotransferase) domain 1"/>
    <property type="match status" value="1"/>
</dbReference>
<accession>A0AAW1PW78</accession>
<dbReference type="GO" id="GO:0005634">
    <property type="term" value="C:nucleus"/>
    <property type="evidence" value="ECO:0007669"/>
    <property type="project" value="TreeGrafter"/>
</dbReference>
<dbReference type="AlphaFoldDB" id="A0AAW1PW78"/>
<keyword evidence="3" id="KW-1185">Reference proteome</keyword>
<proteinExistence type="predicted"/>
<dbReference type="EMBL" id="JALJOR010000008">
    <property type="protein sequence ID" value="KAK9812630.1"/>
    <property type="molecule type" value="Genomic_DNA"/>
</dbReference>
<protein>
    <recommendedName>
        <fullName evidence="1">Protein kinase domain-containing protein</fullName>
    </recommendedName>
</protein>
<dbReference type="SUPFAM" id="SSF56112">
    <property type="entry name" value="Protein kinase-like (PK-like)"/>
    <property type="match status" value="1"/>
</dbReference>
<dbReference type="InterPro" id="IPR011009">
    <property type="entry name" value="Kinase-like_dom_sf"/>
</dbReference>
<dbReference type="PROSITE" id="PS00108">
    <property type="entry name" value="PROTEIN_KINASE_ST"/>
    <property type="match status" value="1"/>
</dbReference>
<dbReference type="Proteomes" id="UP001489004">
    <property type="component" value="Unassembled WGS sequence"/>
</dbReference>
<dbReference type="Pfam" id="PF00069">
    <property type="entry name" value="Pkinase"/>
    <property type="match status" value="1"/>
</dbReference>
<reference evidence="2 3" key="1">
    <citation type="journal article" date="2024" name="Nat. Commun.">
        <title>Phylogenomics reveals the evolutionary origins of lichenization in chlorophyte algae.</title>
        <authorList>
            <person name="Puginier C."/>
            <person name="Libourel C."/>
            <person name="Otte J."/>
            <person name="Skaloud P."/>
            <person name="Haon M."/>
            <person name="Grisel S."/>
            <person name="Petersen M."/>
            <person name="Berrin J.G."/>
            <person name="Delaux P.M."/>
            <person name="Dal Grande F."/>
            <person name="Keller J."/>
        </authorList>
    </citation>
    <scope>NUCLEOTIDE SEQUENCE [LARGE SCALE GENOMIC DNA]</scope>
    <source>
        <strain evidence="2 3">SAG 2043</strain>
    </source>
</reference>
<evidence type="ECO:0000313" key="3">
    <source>
        <dbReference type="Proteomes" id="UP001489004"/>
    </source>
</evidence>
<organism evidence="2 3">
    <name type="scientific">[Myrmecia] bisecta</name>
    <dbReference type="NCBI Taxonomy" id="41462"/>
    <lineage>
        <taxon>Eukaryota</taxon>
        <taxon>Viridiplantae</taxon>
        <taxon>Chlorophyta</taxon>
        <taxon>core chlorophytes</taxon>
        <taxon>Trebouxiophyceae</taxon>
        <taxon>Trebouxiales</taxon>
        <taxon>Trebouxiaceae</taxon>
        <taxon>Myrmecia</taxon>
    </lineage>
</organism>
<dbReference type="InterPro" id="IPR008271">
    <property type="entry name" value="Ser/Thr_kinase_AS"/>
</dbReference>
<dbReference type="GO" id="GO:0005524">
    <property type="term" value="F:ATP binding"/>
    <property type="evidence" value="ECO:0007669"/>
    <property type="project" value="InterPro"/>
</dbReference>
<comment type="caution">
    <text evidence="2">The sequence shown here is derived from an EMBL/GenBank/DDBJ whole genome shotgun (WGS) entry which is preliminary data.</text>
</comment>
<gene>
    <name evidence="2" type="ORF">WJX72_000913</name>
</gene>
<name>A0AAW1PW78_9CHLO</name>
<dbReference type="InterPro" id="IPR000719">
    <property type="entry name" value="Prot_kinase_dom"/>
</dbReference>
<sequence>MPVQDMEELKLWRQHVVTKPVKAECRVFAADSQEVRAWLPDADPLLVEARWLHLRLFEGTSTADLAKQASFEPNYHPCLLRFLQAASGGQPGVRYDLEQFIEGDWAQEAIVGVVTNAVGIGAVLARAACQTSVSTGVGSDAIFHNGQQEGIAKLFKACWSRGCDHGREFITILRRVETAPDGPKMWGQVAGAGASLQFLCLSGYCVGSLQHHHVNTPAAFEKLSNQAVDALKALHSVGILHRDLKPENMLITRAGDLQLSDFSLACHKKSKTLKQLVMLSLYILDG</sequence>
<dbReference type="GO" id="GO:0004672">
    <property type="term" value="F:protein kinase activity"/>
    <property type="evidence" value="ECO:0007669"/>
    <property type="project" value="InterPro"/>
</dbReference>
<dbReference type="PANTHER" id="PTHR24345">
    <property type="entry name" value="SERINE/THREONINE-PROTEIN KINASE PLK"/>
    <property type="match status" value="1"/>
</dbReference>
<evidence type="ECO:0000313" key="2">
    <source>
        <dbReference type="EMBL" id="KAK9812630.1"/>
    </source>
</evidence>
<feature type="domain" description="Protein kinase" evidence="1">
    <location>
        <begin position="80"/>
        <end position="286"/>
    </location>
</feature>
<evidence type="ECO:0000259" key="1">
    <source>
        <dbReference type="PROSITE" id="PS50011"/>
    </source>
</evidence>